<evidence type="ECO:0000256" key="1">
    <source>
        <dbReference type="SAM" id="SignalP"/>
    </source>
</evidence>
<keyword evidence="1" id="KW-0732">Signal</keyword>
<evidence type="ECO:0000313" key="3">
    <source>
        <dbReference type="Proteomes" id="UP000008820"/>
    </source>
</evidence>
<accession>A0A903VTQ6</accession>
<protein>
    <submittedName>
        <fullName evidence="2">Uncharacterized protein</fullName>
    </submittedName>
</protein>
<reference evidence="2" key="2">
    <citation type="submission" date="2022-10" db="UniProtKB">
        <authorList>
            <consortium name="EnsemblMetazoa"/>
        </authorList>
    </citation>
    <scope>IDENTIFICATION</scope>
    <source>
        <strain evidence="2">LVP_AGWG</strain>
    </source>
</reference>
<dbReference type="EnsemblMetazoa" id="AAEL029089-RA">
    <property type="protein sequence ID" value="AAEL029089-PA"/>
    <property type="gene ID" value="AAEL029089"/>
</dbReference>
<keyword evidence="3" id="KW-1185">Reference proteome</keyword>
<dbReference type="AlphaFoldDB" id="A0A903VTQ6"/>
<proteinExistence type="predicted"/>
<dbReference type="Proteomes" id="UP000008820">
    <property type="component" value="Chromosome 2"/>
</dbReference>
<feature type="signal peptide" evidence="1">
    <location>
        <begin position="1"/>
        <end position="19"/>
    </location>
</feature>
<name>A0A903VTQ6_AEDAE</name>
<feature type="chain" id="PRO_5037044425" evidence="1">
    <location>
        <begin position="20"/>
        <end position="106"/>
    </location>
</feature>
<sequence>MKHLPILALLVLCIAISECHILNFRREMANYEYNGHLLNPYQDLWGGKHGKHGLRRWRRHHGSDAFGYAPGFLEYLGQGFGDYYPHHHHHKGRGLWRNKRRHGRRH</sequence>
<organism evidence="2 3">
    <name type="scientific">Aedes aegypti</name>
    <name type="common">Yellowfever mosquito</name>
    <name type="synonym">Culex aegypti</name>
    <dbReference type="NCBI Taxonomy" id="7159"/>
    <lineage>
        <taxon>Eukaryota</taxon>
        <taxon>Metazoa</taxon>
        <taxon>Ecdysozoa</taxon>
        <taxon>Arthropoda</taxon>
        <taxon>Hexapoda</taxon>
        <taxon>Insecta</taxon>
        <taxon>Pterygota</taxon>
        <taxon>Neoptera</taxon>
        <taxon>Endopterygota</taxon>
        <taxon>Diptera</taxon>
        <taxon>Nematocera</taxon>
        <taxon>Culicoidea</taxon>
        <taxon>Culicidae</taxon>
        <taxon>Culicinae</taxon>
        <taxon>Aedini</taxon>
        <taxon>Aedes</taxon>
        <taxon>Stegomyia</taxon>
    </lineage>
</organism>
<reference evidence="2 3" key="1">
    <citation type="submission" date="2017-06" db="EMBL/GenBank/DDBJ databases">
        <title>Aedes aegypti genome working group (AGWG) sequencing and assembly.</title>
        <authorList>
            <consortium name="Aedes aegypti Genome Working Group (AGWG)"/>
            <person name="Matthews B.J."/>
        </authorList>
    </citation>
    <scope>NUCLEOTIDE SEQUENCE [LARGE SCALE GENOMIC DNA]</scope>
    <source>
        <strain evidence="2 3">LVP_AGWG</strain>
    </source>
</reference>
<evidence type="ECO:0000313" key="2">
    <source>
        <dbReference type="EnsemblMetazoa" id="AAEL029089-PA"/>
    </source>
</evidence>